<dbReference type="InterPro" id="IPR012327">
    <property type="entry name" value="MeTrfase_D12"/>
</dbReference>
<dbReference type="EMBL" id="ACBX02000011">
    <property type="protein sequence ID" value="EFB35972.1"/>
    <property type="molecule type" value="Genomic_DNA"/>
</dbReference>
<dbReference type="GeneID" id="69848651"/>
<dbReference type="Proteomes" id="UP000004477">
    <property type="component" value="Unassembled WGS sequence"/>
</dbReference>
<dbReference type="HOGENOM" id="CLU_034356_2_0_10"/>
<gene>
    <name evidence="4" type="ORF">PREVCOP_04391</name>
</gene>
<evidence type="ECO:0000313" key="4">
    <source>
        <dbReference type="EMBL" id="EFB35972.1"/>
    </source>
</evidence>
<reference evidence="4" key="1">
    <citation type="submission" date="2009-11" db="EMBL/GenBank/DDBJ databases">
        <authorList>
            <person name="Weinstock G."/>
            <person name="Sodergren E."/>
            <person name="Clifton S."/>
            <person name="Fulton L."/>
            <person name="Fulton B."/>
            <person name="Courtney L."/>
            <person name="Fronick C."/>
            <person name="Harrison M."/>
            <person name="Strong C."/>
            <person name="Farmer C."/>
            <person name="Delahaunty K."/>
            <person name="Markovic C."/>
            <person name="Hall O."/>
            <person name="Minx P."/>
            <person name="Tomlinson C."/>
            <person name="Mitreva M."/>
            <person name="Nelson J."/>
            <person name="Hou S."/>
            <person name="Wollam A."/>
            <person name="Pepin K.H."/>
            <person name="Johnson M."/>
            <person name="Bhonagiri V."/>
            <person name="Nash W.E."/>
            <person name="Warren W."/>
            <person name="Chinwalla A."/>
            <person name="Mardis E.R."/>
            <person name="Wilson R.K."/>
        </authorList>
    </citation>
    <scope>NUCLEOTIDE SEQUENCE [LARGE SCALE GENOMIC DNA]</scope>
    <source>
        <strain evidence="4">DSM 18205</strain>
    </source>
</reference>
<dbReference type="GO" id="GO:0032259">
    <property type="term" value="P:methylation"/>
    <property type="evidence" value="ECO:0007669"/>
    <property type="project" value="UniProtKB-KW"/>
</dbReference>
<keyword evidence="5" id="KW-1185">Reference proteome</keyword>
<dbReference type="Gene3D" id="3.40.50.150">
    <property type="entry name" value="Vaccinia Virus protein VP39"/>
    <property type="match status" value="1"/>
</dbReference>
<dbReference type="RefSeq" id="WP_006847108.1">
    <property type="nucleotide sequence ID" value="NZ_CP085932.1"/>
</dbReference>
<keyword evidence="3" id="KW-0949">S-adenosyl-L-methionine</keyword>
<dbReference type="InterPro" id="IPR029063">
    <property type="entry name" value="SAM-dependent_MTases_sf"/>
</dbReference>
<dbReference type="OrthoDB" id="9805629at2"/>
<keyword evidence="1" id="KW-0489">Methyltransferase</keyword>
<protein>
    <submittedName>
        <fullName evidence="4">Uncharacterized protein</fullName>
    </submittedName>
</protein>
<accession>D1PB15</accession>
<evidence type="ECO:0000256" key="1">
    <source>
        <dbReference type="ARBA" id="ARBA00022603"/>
    </source>
</evidence>
<dbReference type="GO" id="GO:0009007">
    <property type="term" value="F:site-specific DNA-methyltransferase (adenine-specific) activity"/>
    <property type="evidence" value="ECO:0007669"/>
    <property type="project" value="UniProtKB-EC"/>
</dbReference>
<evidence type="ECO:0000313" key="5">
    <source>
        <dbReference type="Proteomes" id="UP000004477"/>
    </source>
</evidence>
<evidence type="ECO:0000256" key="2">
    <source>
        <dbReference type="ARBA" id="ARBA00022679"/>
    </source>
</evidence>
<dbReference type="PaxDb" id="537011-PREVCOP_04391"/>
<dbReference type="Pfam" id="PF02086">
    <property type="entry name" value="MethyltransfD12"/>
    <property type="match status" value="1"/>
</dbReference>
<dbReference type="STRING" id="537011.PREVCOP_04391"/>
<dbReference type="AlphaFoldDB" id="D1PB15"/>
<proteinExistence type="predicted"/>
<keyword evidence="2" id="KW-0808">Transferase</keyword>
<dbReference type="GO" id="GO:0009307">
    <property type="term" value="P:DNA restriction-modification system"/>
    <property type="evidence" value="ECO:0007669"/>
    <property type="project" value="InterPro"/>
</dbReference>
<evidence type="ECO:0000256" key="3">
    <source>
        <dbReference type="ARBA" id="ARBA00022691"/>
    </source>
</evidence>
<name>D1PB15_9BACT</name>
<dbReference type="SUPFAM" id="SSF53335">
    <property type="entry name" value="S-adenosyl-L-methionine-dependent methyltransferases"/>
    <property type="match status" value="1"/>
</dbReference>
<organism evidence="4 5">
    <name type="scientific">Segatella copri DSM 18205</name>
    <dbReference type="NCBI Taxonomy" id="537011"/>
    <lineage>
        <taxon>Bacteria</taxon>
        <taxon>Pseudomonadati</taxon>
        <taxon>Bacteroidota</taxon>
        <taxon>Bacteroidia</taxon>
        <taxon>Bacteroidales</taxon>
        <taxon>Prevotellaceae</taxon>
        <taxon>Segatella</taxon>
    </lineage>
</organism>
<sequence>MEYNFRTLNYLGSKFRLLDFIEENILNVTKEGEGVCDLFAGSGCVSYKLSNHFSVLSCDIQKYSQIISNAILKKYSITEEEIDIFISLVCNDSKLLDSFSPLIKIEEQAIELKNLEMLTEILENGSVEVYHIEERRTSLCIPLQEVYSNLERNGLLNEKSLISRYYGGVYFSYRQAVWIDMILEVINEHVAQDKRDLYLAALLSTASDIVDTVGKHFAQPIKARDSKGNIKKTVYNKAVKDKTIGVLDLYKEWFFRYLTLPRSEHDYCAMQGDYLECLRRLPNTVKTVYADPPYTRDHYSRFYHVLETITLRDSPELSTTNIHGETHISNGIYRKDRHQSPFCIKSKAPEAFRSMFEIISKGERNLLLSYSPYDETKKTHPRVVTMQELITWAKEYFLHVHVVSAGVFKHNKLNSSEHFLDASDEAEVLIVCTNK</sequence>
<dbReference type="REBASE" id="251432">
    <property type="entry name" value="M.PcoORF4391P"/>
</dbReference>
<comment type="caution">
    <text evidence="4">The sequence shown here is derived from an EMBL/GenBank/DDBJ whole genome shotgun (WGS) entry which is preliminary data.</text>
</comment>